<feature type="domain" description="SH3" evidence="19">
    <location>
        <begin position="54"/>
        <end position="123"/>
    </location>
</feature>
<dbReference type="InterPro" id="IPR001452">
    <property type="entry name" value="SH3_domain"/>
</dbReference>
<dbReference type="Pfam" id="PF00625">
    <property type="entry name" value="Guanylate_kin"/>
    <property type="match status" value="1"/>
</dbReference>
<dbReference type="Gene3D" id="2.30.30.40">
    <property type="entry name" value="SH3 Domains"/>
    <property type="match status" value="1"/>
</dbReference>
<comment type="subcellular location">
    <subcellularLocation>
        <location evidence="1">Cell membrane</location>
        <location evidence="1">Sarcolemma</location>
        <topology evidence="1">Peripheral membrane protein</topology>
        <orientation evidence="1">Cytoplasmic side</orientation>
    </subcellularLocation>
</comment>
<evidence type="ECO:0000256" key="12">
    <source>
        <dbReference type="ARBA" id="ARBA00023065"/>
    </source>
</evidence>
<dbReference type="SUPFAM" id="SSF50044">
    <property type="entry name" value="SH3-domain"/>
    <property type="match status" value="1"/>
</dbReference>
<evidence type="ECO:0000256" key="6">
    <source>
        <dbReference type="ARBA" id="ARBA00022475"/>
    </source>
</evidence>
<dbReference type="EMBL" id="JANPWB010000010">
    <property type="protein sequence ID" value="KAJ1135332.1"/>
    <property type="molecule type" value="Genomic_DNA"/>
</dbReference>
<keyword evidence="5" id="KW-0813">Transport</keyword>
<sequence>MYLYGLGESEEGSAESYTSRPSDSDVSLEEDREALRKEAERQALAQLEKAKTKPVAFAVRTNVGYNPSPSDDVPVQGMSISFEPKDFLHIKEKYSNDWWIGRLVKEGCEVGFIPSPVKLETMRTLQEQKMRQNRLSSSKSGGGNSSSSLGDVVTGTRRPTPPASGPLDITHLREDLEPLELEEEEAEGPGSPRSPLSSVSSVTTPTAKRIPFFKKMEHVPPYDVVPSMRPIILVGPSLKGYEVTDMMQKALFDFLKHRFDGRISITRVTADISLAKRSVLNNPSKHTIIERSSTRSSLAEVQSEIERIFELARTLQLVALDADTINHPAQLAKTSLAPIIVYIKITSPKVLHRLIKSRGKSQAKHLNVQMVAADKLAQCPPEMFDIILDENQLEDACEHLAEYLEAYWKATHPPSSNPPNPLLNRTMATAALASSPAPVSNLQGPYLVHADQRPEYALDQRMGMHDYQEDLCKSAHLCSGQLHGRSVTRGLIRQETFDSETQGSRDSAYTEPGDSCMDIETDPYEDPEPDPRGTGAYRGGLVRHQRQGSWDEVGPDQENHNRQPKGRSKARDRYCQNEEDVMARNKNDMDNWGRDVYIR</sequence>
<evidence type="ECO:0000256" key="17">
    <source>
        <dbReference type="PROSITE-ProRule" id="PRU00192"/>
    </source>
</evidence>
<dbReference type="InterPro" id="IPR027417">
    <property type="entry name" value="P-loop_NTPase"/>
</dbReference>
<dbReference type="InterPro" id="IPR000584">
    <property type="entry name" value="VDCC_L_bsu"/>
</dbReference>
<evidence type="ECO:0000256" key="1">
    <source>
        <dbReference type="ARBA" id="ARBA00004278"/>
    </source>
</evidence>
<dbReference type="PRINTS" id="PR01626">
    <property type="entry name" value="LCACHANNELB"/>
</dbReference>
<feature type="compositionally biased region" description="Acidic residues" evidence="18">
    <location>
        <begin position="517"/>
        <end position="528"/>
    </location>
</feature>
<evidence type="ECO:0000256" key="16">
    <source>
        <dbReference type="ARBA" id="ARBA00045982"/>
    </source>
</evidence>
<feature type="compositionally biased region" description="Low complexity" evidence="18">
    <location>
        <begin position="191"/>
        <end position="201"/>
    </location>
</feature>
<feature type="region of interest" description="Disordered" evidence="18">
    <location>
        <begin position="126"/>
        <end position="201"/>
    </location>
</feature>
<dbReference type="InterPro" id="IPR008145">
    <property type="entry name" value="GK/Ca_channel_bsu"/>
</dbReference>
<evidence type="ECO:0000313" key="21">
    <source>
        <dbReference type="Proteomes" id="UP001066276"/>
    </source>
</evidence>
<evidence type="ECO:0000256" key="18">
    <source>
        <dbReference type="SAM" id="MobiDB-lite"/>
    </source>
</evidence>
<evidence type="ECO:0000259" key="19">
    <source>
        <dbReference type="PROSITE" id="PS50002"/>
    </source>
</evidence>
<evidence type="ECO:0000256" key="11">
    <source>
        <dbReference type="ARBA" id="ARBA00022882"/>
    </source>
</evidence>
<keyword evidence="12" id="KW-0406">Ion transport</keyword>
<name>A0AAV7Q848_PLEWA</name>
<dbReference type="Proteomes" id="UP001066276">
    <property type="component" value="Chromosome 6"/>
</dbReference>
<comment type="caution">
    <text evidence="20">The sequence shown here is derived from an EMBL/GenBank/DDBJ whole genome shotgun (WGS) entry which is preliminary data.</text>
</comment>
<feature type="region of interest" description="Disordered" evidence="18">
    <location>
        <begin position="491"/>
        <end position="575"/>
    </location>
</feature>
<reference evidence="20" key="1">
    <citation type="journal article" date="2022" name="bioRxiv">
        <title>Sequencing and chromosome-scale assembly of the giantPleurodeles waltlgenome.</title>
        <authorList>
            <person name="Brown T."/>
            <person name="Elewa A."/>
            <person name="Iarovenko S."/>
            <person name="Subramanian E."/>
            <person name="Araus A.J."/>
            <person name="Petzold A."/>
            <person name="Susuki M."/>
            <person name="Suzuki K.-i.T."/>
            <person name="Hayashi T."/>
            <person name="Toyoda A."/>
            <person name="Oliveira C."/>
            <person name="Osipova E."/>
            <person name="Leigh N.D."/>
            <person name="Simon A."/>
            <person name="Yun M.H."/>
        </authorList>
    </citation>
    <scope>NUCLEOTIDE SEQUENCE</scope>
    <source>
        <strain evidence="20">20211129_DDA</strain>
        <tissue evidence="20">Liver</tissue>
    </source>
</reference>
<dbReference type="InterPro" id="IPR046937">
    <property type="entry name" value="CAB1-4_N_A-dom"/>
</dbReference>
<feature type="compositionally biased region" description="Acidic residues" evidence="18">
    <location>
        <begin position="177"/>
        <end position="187"/>
    </location>
</feature>
<dbReference type="PANTHER" id="PTHR11824">
    <property type="entry name" value="VOLTAGE-DEPENDENT CALCIUM CHANNEL BETA SUBUNIT"/>
    <property type="match status" value="1"/>
</dbReference>
<keyword evidence="6" id="KW-1003">Cell membrane</keyword>
<evidence type="ECO:0000256" key="4">
    <source>
        <dbReference type="ARBA" id="ARBA00022443"/>
    </source>
</evidence>
<keyword evidence="10" id="KW-0106">Calcium</keyword>
<evidence type="ECO:0000256" key="9">
    <source>
        <dbReference type="ARBA" id="ARBA00022673"/>
    </source>
</evidence>
<keyword evidence="7" id="KW-0597">Phosphoprotein</keyword>
<dbReference type="InterPro" id="IPR005443">
    <property type="entry name" value="VDCC_L_b1su"/>
</dbReference>
<keyword evidence="14" id="KW-0407">Ion channel</keyword>
<evidence type="ECO:0000256" key="3">
    <source>
        <dbReference type="ARBA" id="ARBA00019007"/>
    </source>
</evidence>
<dbReference type="Gene3D" id="3.40.50.300">
    <property type="entry name" value="P-loop containing nucleotide triphosphate hydrolases"/>
    <property type="match status" value="1"/>
</dbReference>
<dbReference type="PRINTS" id="PR01627">
    <property type="entry name" value="LCACHANNELB1"/>
</dbReference>
<dbReference type="GO" id="GO:0005245">
    <property type="term" value="F:voltage-gated calcium channel activity"/>
    <property type="evidence" value="ECO:0007669"/>
    <property type="project" value="InterPro"/>
</dbReference>
<keyword evidence="21" id="KW-1185">Reference proteome</keyword>
<dbReference type="SUPFAM" id="SSF52540">
    <property type="entry name" value="P-loop containing nucleoside triphosphate hydrolases"/>
    <property type="match status" value="1"/>
</dbReference>
<evidence type="ECO:0000256" key="5">
    <source>
        <dbReference type="ARBA" id="ARBA00022448"/>
    </source>
</evidence>
<protein>
    <recommendedName>
        <fullName evidence="3">Voltage-dependent L-type calcium channel subunit beta-1</fullName>
    </recommendedName>
    <alternativeName>
        <fullName evidence="15">Calcium channel voltage-dependent subunit beta 1</fullName>
    </alternativeName>
</protein>
<keyword evidence="4 17" id="KW-0728">SH3 domain</keyword>
<gene>
    <name evidence="20" type="ORF">NDU88_001772</name>
</gene>
<comment type="similarity">
    <text evidence="2">Belongs to the calcium channel beta subunit family.</text>
</comment>
<dbReference type="AlphaFoldDB" id="A0AAV7Q848"/>
<evidence type="ECO:0000313" key="20">
    <source>
        <dbReference type="EMBL" id="KAJ1135332.1"/>
    </source>
</evidence>
<dbReference type="InterPro" id="IPR036028">
    <property type="entry name" value="SH3-like_dom_sf"/>
</dbReference>
<dbReference type="GO" id="GO:0005891">
    <property type="term" value="C:voltage-gated calcium channel complex"/>
    <property type="evidence" value="ECO:0007669"/>
    <property type="project" value="InterPro"/>
</dbReference>
<evidence type="ECO:0000256" key="2">
    <source>
        <dbReference type="ARBA" id="ARBA00010836"/>
    </source>
</evidence>
<dbReference type="PROSITE" id="PS50002">
    <property type="entry name" value="SH3"/>
    <property type="match status" value="1"/>
</dbReference>
<dbReference type="FunFam" id="3.40.50.300:FF:000432">
    <property type="entry name" value="Voltage-dependent L-type calcium channel subunit beta-1 isoform 1"/>
    <property type="match status" value="1"/>
</dbReference>
<organism evidence="20 21">
    <name type="scientific">Pleurodeles waltl</name>
    <name type="common">Iberian ribbed newt</name>
    <dbReference type="NCBI Taxonomy" id="8319"/>
    <lineage>
        <taxon>Eukaryota</taxon>
        <taxon>Metazoa</taxon>
        <taxon>Chordata</taxon>
        <taxon>Craniata</taxon>
        <taxon>Vertebrata</taxon>
        <taxon>Euteleostomi</taxon>
        <taxon>Amphibia</taxon>
        <taxon>Batrachia</taxon>
        <taxon>Caudata</taxon>
        <taxon>Salamandroidea</taxon>
        <taxon>Salamandridae</taxon>
        <taxon>Pleurodelinae</taxon>
        <taxon>Pleurodeles</taxon>
    </lineage>
</organism>
<dbReference type="SMART" id="SM00072">
    <property type="entry name" value="GuKc"/>
    <property type="match status" value="1"/>
</dbReference>
<comment type="function">
    <text evidence="16">Regulatory subunit of L-type calcium channels. Regulates the activity of L-type calcium channels that contain CACNA1A as pore-forming subunit. Regulates the activity of L-type calcium channels that contain CACNA1C as pore-forming subunit and increases the presence of the channel complex at the cell membrane. Required for functional expression L-type calcium channels that contain CACNA1D as pore-forming subunit. Regulates the activity of L-type calcium channels that contain CACNA1B as pore-forming subunit.</text>
</comment>
<keyword evidence="13" id="KW-0472">Membrane</keyword>
<proteinExistence type="inferred from homology"/>
<evidence type="ECO:0000256" key="15">
    <source>
        <dbReference type="ARBA" id="ARBA00030525"/>
    </source>
</evidence>
<evidence type="ECO:0000256" key="13">
    <source>
        <dbReference type="ARBA" id="ARBA00023136"/>
    </source>
</evidence>
<evidence type="ECO:0000256" key="14">
    <source>
        <dbReference type="ARBA" id="ARBA00023303"/>
    </source>
</evidence>
<keyword evidence="9" id="KW-0107">Calcium channel</keyword>
<evidence type="ECO:0000256" key="10">
    <source>
        <dbReference type="ARBA" id="ARBA00022837"/>
    </source>
</evidence>
<keyword evidence="11" id="KW-0851">Voltage-gated channel</keyword>
<accession>A0AAV7Q848</accession>
<dbReference type="GO" id="GO:0042383">
    <property type="term" value="C:sarcolemma"/>
    <property type="evidence" value="ECO:0007669"/>
    <property type="project" value="UniProtKB-SubCell"/>
</dbReference>
<dbReference type="Pfam" id="PF12052">
    <property type="entry name" value="VGCC_beta4Aa_N"/>
    <property type="match status" value="1"/>
</dbReference>
<evidence type="ECO:0000256" key="7">
    <source>
        <dbReference type="ARBA" id="ARBA00022553"/>
    </source>
</evidence>
<keyword evidence="8" id="KW-0109">Calcium transport</keyword>
<evidence type="ECO:0000256" key="8">
    <source>
        <dbReference type="ARBA" id="ARBA00022568"/>
    </source>
</evidence>
<feature type="region of interest" description="Disordered" evidence="18">
    <location>
        <begin position="1"/>
        <end position="35"/>
    </location>
</feature>